<keyword evidence="8" id="KW-1185">Reference proteome</keyword>
<evidence type="ECO:0000256" key="4">
    <source>
        <dbReference type="ARBA" id="ARBA00022691"/>
    </source>
</evidence>
<dbReference type="InterPro" id="IPR050723">
    <property type="entry name" value="CFA/CMAS"/>
</dbReference>
<evidence type="ECO:0000256" key="1">
    <source>
        <dbReference type="ARBA" id="ARBA00010815"/>
    </source>
</evidence>
<dbReference type="GO" id="GO:0008610">
    <property type="term" value="P:lipid biosynthetic process"/>
    <property type="evidence" value="ECO:0007669"/>
    <property type="project" value="InterPro"/>
</dbReference>
<dbReference type="OrthoDB" id="9782855at2"/>
<comment type="similarity">
    <text evidence="1">Belongs to the CFA/CMAS family.</text>
</comment>
<dbReference type="Gene3D" id="3.40.50.150">
    <property type="entry name" value="Vaccinia Virus protein VP39"/>
    <property type="match status" value="1"/>
</dbReference>
<evidence type="ECO:0000256" key="3">
    <source>
        <dbReference type="ARBA" id="ARBA00022679"/>
    </source>
</evidence>
<evidence type="ECO:0000313" key="7">
    <source>
        <dbReference type="EMBL" id="VVC76836.1"/>
    </source>
</evidence>
<dbReference type="Proteomes" id="UP000324194">
    <property type="component" value="Chromosome 1"/>
</dbReference>
<dbReference type="RefSeq" id="WP_148340125.1">
    <property type="nucleotide sequence ID" value="NZ_LR699119.1"/>
</dbReference>
<dbReference type="AlphaFoldDB" id="A0A5E4PKV1"/>
<dbReference type="SUPFAM" id="SSF53335">
    <property type="entry name" value="S-adenosyl-L-methionine-dependent methyltransferases"/>
    <property type="match status" value="1"/>
</dbReference>
<dbReference type="GO" id="GO:0008168">
    <property type="term" value="F:methyltransferase activity"/>
    <property type="evidence" value="ECO:0007669"/>
    <property type="project" value="UniProtKB-KW"/>
</dbReference>
<dbReference type="KEGG" id="asip:AQUSIP_21630"/>
<proteinExistence type="inferred from homology"/>
<keyword evidence="5" id="KW-0443">Lipid metabolism</keyword>
<organism evidence="7 8">
    <name type="scientific">Aquicella siphonis</name>
    <dbReference type="NCBI Taxonomy" id="254247"/>
    <lineage>
        <taxon>Bacteria</taxon>
        <taxon>Pseudomonadati</taxon>
        <taxon>Pseudomonadota</taxon>
        <taxon>Gammaproteobacteria</taxon>
        <taxon>Legionellales</taxon>
        <taxon>Coxiellaceae</taxon>
        <taxon>Aquicella</taxon>
    </lineage>
</organism>
<feature type="active site" evidence="6">
    <location>
        <position position="392"/>
    </location>
</feature>
<reference evidence="7 8" key="1">
    <citation type="submission" date="2019-08" db="EMBL/GenBank/DDBJ databases">
        <authorList>
            <person name="Guy L."/>
        </authorList>
    </citation>
    <scope>NUCLEOTIDE SEQUENCE [LARGE SCALE GENOMIC DNA]</scope>
    <source>
        <strain evidence="7 8">SGT-108</strain>
    </source>
</reference>
<keyword evidence="3" id="KW-0808">Transferase</keyword>
<accession>A0A5E4PKV1</accession>
<name>A0A5E4PKV1_9COXI</name>
<evidence type="ECO:0000313" key="8">
    <source>
        <dbReference type="Proteomes" id="UP000324194"/>
    </source>
</evidence>
<dbReference type="Pfam" id="PF02353">
    <property type="entry name" value="CMAS"/>
    <property type="match status" value="1"/>
</dbReference>
<dbReference type="CDD" id="cd02440">
    <property type="entry name" value="AdoMet_MTases"/>
    <property type="match status" value="1"/>
</dbReference>
<keyword evidence="2" id="KW-0489">Methyltransferase</keyword>
<dbReference type="PIRSF" id="PIRSF003085">
    <property type="entry name" value="CMAS"/>
    <property type="match status" value="1"/>
</dbReference>
<dbReference type="InterPro" id="IPR003333">
    <property type="entry name" value="CMAS"/>
</dbReference>
<dbReference type="InterPro" id="IPR029063">
    <property type="entry name" value="SAM-dependent_MTases_sf"/>
</dbReference>
<evidence type="ECO:0000256" key="6">
    <source>
        <dbReference type="PIRSR" id="PIRSR003085-1"/>
    </source>
</evidence>
<gene>
    <name evidence="7" type="primary">cfa_1</name>
    <name evidence="7" type="ORF">AQUSIP_21630</name>
</gene>
<dbReference type="EMBL" id="LR699119">
    <property type="protein sequence ID" value="VVC76836.1"/>
    <property type="molecule type" value="Genomic_DNA"/>
</dbReference>
<dbReference type="PANTHER" id="PTHR43667">
    <property type="entry name" value="CYCLOPROPANE-FATTY-ACYL-PHOSPHOLIPID SYNTHASE"/>
    <property type="match status" value="1"/>
</dbReference>
<sequence length="412" mass="47909">MEDEAGTETGTDTAASKSYWLSQKMVLRWLSGIQKGSLVITDQSGVHAFGSQEGQDVIRVQIQVKDMQFYKKILLQGVLGAAESYMDGDWETDDLTRLIELMIINSQVQDKIENPYIRFMNWLQRFRRIFHKNDITSAKQNIIAHYDLGNDFFKLFLDPNMMYSSALYEPERISLEHASLKKLENICQQLQLKPSDHVLEIGTGWGGFAFYAARKHGCRVTTTTISDKQYAYVKNEIAHLGLQNRIELLNQDYRNLTGRYDKLVSIEMIEAVGDQYFNVFFRQCNQLLKPGGLFFLQAITINDQNYESAKDQMDFIKKYIFPGGCLPSVNTISQCIATQTRMQLLQMRDIGKHYAVTLLDWLKRFNNHVDKVREQGFPERFIRMWRFYLCYCAAGFRQAYIGDIQGLWRKRD</sequence>
<keyword evidence="4" id="KW-0949">S-adenosyl-L-methionine</keyword>
<evidence type="ECO:0000256" key="5">
    <source>
        <dbReference type="ARBA" id="ARBA00023098"/>
    </source>
</evidence>
<protein>
    <submittedName>
        <fullName evidence="7">Cyclopropane-fatty-acyl-phospholipid synthase</fullName>
    </submittedName>
</protein>
<dbReference type="GO" id="GO:0032259">
    <property type="term" value="P:methylation"/>
    <property type="evidence" value="ECO:0007669"/>
    <property type="project" value="UniProtKB-KW"/>
</dbReference>
<dbReference type="PANTHER" id="PTHR43667:SF2">
    <property type="entry name" value="FATTY ACID C-METHYL TRANSFERASE"/>
    <property type="match status" value="1"/>
</dbReference>
<evidence type="ECO:0000256" key="2">
    <source>
        <dbReference type="ARBA" id="ARBA00022603"/>
    </source>
</evidence>